<comment type="caution">
    <text evidence="1">The sequence shown here is derived from an EMBL/GenBank/DDBJ whole genome shotgun (WGS) entry which is preliminary data.</text>
</comment>
<keyword evidence="2" id="KW-1185">Reference proteome</keyword>
<evidence type="ECO:0000313" key="2">
    <source>
        <dbReference type="Proteomes" id="UP000198940"/>
    </source>
</evidence>
<sequence length="97" mass="10468">MAELGSFILMAPCFLSIQAQGQLGDSISVTSYDDNKLVFGIDLSTDFDEFMVDSPDVGNFHLVTNNEVKLTLKLNYKILGISAGFTPGFLPGNDDDG</sequence>
<gene>
    <name evidence="1" type="ORF">SAMN04487891_105126</name>
</gene>
<proteinExistence type="predicted"/>
<accession>A0A1I1G6R3</accession>
<name>A0A1I1G6R3_9FLAO</name>
<dbReference type="Proteomes" id="UP000198940">
    <property type="component" value="Unassembled WGS sequence"/>
</dbReference>
<reference evidence="1 2" key="1">
    <citation type="submission" date="2016-10" db="EMBL/GenBank/DDBJ databases">
        <authorList>
            <person name="Varghese N."/>
            <person name="Submissions S."/>
        </authorList>
    </citation>
    <scope>NUCLEOTIDE SEQUENCE [LARGE SCALE GENOMIC DNA]</scope>
    <source>
        <strain evidence="1 2">DSM 26351</strain>
    </source>
</reference>
<protein>
    <submittedName>
        <fullName evidence="1">Uncharacterized protein</fullName>
    </submittedName>
</protein>
<organism evidence="1 2">
    <name type="scientific">Flagellimonas taeanensis</name>
    <dbReference type="NCBI Taxonomy" id="1005926"/>
    <lineage>
        <taxon>Bacteria</taxon>
        <taxon>Pseudomonadati</taxon>
        <taxon>Bacteroidota</taxon>
        <taxon>Flavobacteriia</taxon>
        <taxon>Flavobacteriales</taxon>
        <taxon>Flavobacteriaceae</taxon>
        <taxon>Flagellimonas</taxon>
    </lineage>
</organism>
<dbReference type="RefSeq" id="WP_143070707.1">
    <property type="nucleotide sequence ID" value="NZ_FOKU01000005.1"/>
</dbReference>
<dbReference type="EMBL" id="FOKU01000005">
    <property type="protein sequence ID" value="SFC05538.1"/>
    <property type="molecule type" value="Genomic_DNA"/>
</dbReference>
<evidence type="ECO:0000313" key="1">
    <source>
        <dbReference type="EMBL" id="SFC05538.1"/>
    </source>
</evidence>